<dbReference type="InterPro" id="IPR002686">
    <property type="entry name" value="Transposase_17"/>
</dbReference>
<sequence>MPRPKRIETNEGIFHVINRGNYRSYVFEDDGAKGAFETCLLEAAERSGWRVLAYCIMSNHFHLCLATPRGNLSEGMRWLQSTYAARYNRFRKEKGHLFQGRFKSLLVEPGEHLCDLVDYIHLNPVRARLVPAAQAGSYRWSSLYWLPKVKTRPSVLDVSWLDYRETLSDSSSSWRRYATSLQMLVSEDPDEIEKLEKRMCRGWCIGRASFKHAYAAEFLAKKDTLRLEGEALADLNESHWALALEKCLEALGETEASAKVALKSADWKLSIAKAMKARTSVTNAWLSKRLEMGSPRALSSNVSAYSKRCVRCGYWKALSRLQFDV</sequence>
<proteinExistence type="predicted"/>
<dbReference type="GO" id="GO:0004803">
    <property type="term" value="F:transposase activity"/>
    <property type="evidence" value="ECO:0007669"/>
    <property type="project" value="InterPro"/>
</dbReference>
<dbReference type="PANTHER" id="PTHR34322">
    <property type="entry name" value="TRANSPOSASE, Y1_TNP DOMAIN-CONTAINING"/>
    <property type="match status" value="1"/>
</dbReference>
<name>A0A7X1B2N6_9BACT</name>
<dbReference type="EMBL" id="JACHVC010000001">
    <property type="protein sequence ID" value="MBC2604437.1"/>
    <property type="molecule type" value="Genomic_DNA"/>
</dbReference>
<dbReference type="AlphaFoldDB" id="A0A7X1B2N6"/>
<dbReference type="GO" id="GO:0006313">
    <property type="term" value="P:DNA transposition"/>
    <property type="evidence" value="ECO:0007669"/>
    <property type="project" value="InterPro"/>
</dbReference>
<dbReference type="InterPro" id="IPR036515">
    <property type="entry name" value="Transposase_17_sf"/>
</dbReference>
<dbReference type="Proteomes" id="UP000526501">
    <property type="component" value="Unassembled WGS sequence"/>
</dbReference>
<evidence type="ECO:0000313" key="3">
    <source>
        <dbReference type="Proteomes" id="UP000526501"/>
    </source>
</evidence>
<dbReference type="GO" id="GO:0003677">
    <property type="term" value="F:DNA binding"/>
    <property type="evidence" value="ECO:0007669"/>
    <property type="project" value="InterPro"/>
</dbReference>
<protein>
    <submittedName>
        <fullName evidence="2">Transposase</fullName>
    </submittedName>
</protein>
<dbReference type="Gene3D" id="3.30.70.1290">
    <property type="entry name" value="Transposase IS200-like"/>
    <property type="match status" value="1"/>
</dbReference>
<evidence type="ECO:0000259" key="1">
    <source>
        <dbReference type="SMART" id="SM01321"/>
    </source>
</evidence>
<dbReference type="PANTHER" id="PTHR34322:SF2">
    <property type="entry name" value="TRANSPOSASE IS200-LIKE DOMAIN-CONTAINING PROTEIN"/>
    <property type="match status" value="1"/>
</dbReference>
<feature type="domain" description="Transposase IS200-like" evidence="1">
    <location>
        <begin position="9"/>
        <end position="123"/>
    </location>
</feature>
<keyword evidence="3" id="KW-1185">Reference proteome</keyword>
<evidence type="ECO:0000313" key="2">
    <source>
        <dbReference type="EMBL" id="MBC2604437.1"/>
    </source>
</evidence>
<dbReference type="SUPFAM" id="SSF143422">
    <property type="entry name" value="Transposase IS200-like"/>
    <property type="match status" value="1"/>
</dbReference>
<comment type="caution">
    <text evidence="2">The sequence shown here is derived from an EMBL/GenBank/DDBJ whole genome shotgun (WGS) entry which is preliminary data.</text>
</comment>
<reference evidence="2 3" key="1">
    <citation type="submission" date="2020-07" db="EMBL/GenBank/DDBJ databases">
        <authorList>
            <person name="Feng X."/>
        </authorList>
    </citation>
    <scope>NUCLEOTIDE SEQUENCE [LARGE SCALE GENOMIC DNA]</scope>
    <source>
        <strain evidence="2 3">JCM23202</strain>
    </source>
</reference>
<accession>A0A7X1B2N6</accession>
<dbReference type="Pfam" id="PF01797">
    <property type="entry name" value="Y1_Tnp"/>
    <property type="match status" value="1"/>
</dbReference>
<gene>
    <name evidence="2" type="ORF">H5P27_00035</name>
</gene>
<dbReference type="RefSeq" id="WP_185658337.1">
    <property type="nucleotide sequence ID" value="NZ_CAWPOO010000001.1"/>
</dbReference>
<organism evidence="2 3">
    <name type="scientific">Pelagicoccus albus</name>
    <dbReference type="NCBI Taxonomy" id="415222"/>
    <lineage>
        <taxon>Bacteria</taxon>
        <taxon>Pseudomonadati</taxon>
        <taxon>Verrucomicrobiota</taxon>
        <taxon>Opitutia</taxon>
        <taxon>Puniceicoccales</taxon>
        <taxon>Pelagicoccaceae</taxon>
        <taxon>Pelagicoccus</taxon>
    </lineage>
</organism>
<dbReference type="SMART" id="SM01321">
    <property type="entry name" value="Y1_Tnp"/>
    <property type="match status" value="1"/>
</dbReference>